<dbReference type="InterPro" id="IPR011990">
    <property type="entry name" value="TPR-like_helical_dom_sf"/>
</dbReference>
<dbReference type="GO" id="GO:0009451">
    <property type="term" value="P:RNA modification"/>
    <property type="evidence" value="ECO:0007669"/>
    <property type="project" value="InterPro"/>
</dbReference>
<organism evidence="5 6">
    <name type="scientific">Platanthera zijinensis</name>
    <dbReference type="NCBI Taxonomy" id="2320716"/>
    <lineage>
        <taxon>Eukaryota</taxon>
        <taxon>Viridiplantae</taxon>
        <taxon>Streptophyta</taxon>
        <taxon>Embryophyta</taxon>
        <taxon>Tracheophyta</taxon>
        <taxon>Spermatophyta</taxon>
        <taxon>Magnoliopsida</taxon>
        <taxon>Liliopsida</taxon>
        <taxon>Asparagales</taxon>
        <taxon>Orchidaceae</taxon>
        <taxon>Orchidoideae</taxon>
        <taxon>Orchideae</taxon>
        <taxon>Orchidinae</taxon>
        <taxon>Platanthera</taxon>
    </lineage>
</organism>
<dbReference type="Proteomes" id="UP001418222">
    <property type="component" value="Unassembled WGS sequence"/>
</dbReference>
<dbReference type="GO" id="GO:0008270">
    <property type="term" value="F:zinc ion binding"/>
    <property type="evidence" value="ECO:0007669"/>
    <property type="project" value="InterPro"/>
</dbReference>
<protein>
    <submittedName>
        <fullName evidence="5">Pentatricopeptide repeat-containing protein</fullName>
    </submittedName>
</protein>
<dbReference type="Pfam" id="PF01535">
    <property type="entry name" value="PPR"/>
    <property type="match status" value="2"/>
</dbReference>
<dbReference type="Gene3D" id="1.25.40.10">
    <property type="entry name" value="Tetratricopeptide repeat domain"/>
    <property type="match status" value="3"/>
</dbReference>
<dbReference type="NCBIfam" id="TIGR00756">
    <property type="entry name" value="PPR"/>
    <property type="match status" value="3"/>
</dbReference>
<dbReference type="InterPro" id="IPR032867">
    <property type="entry name" value="DYW_dom"/>
</dbReference>
<dbReference type="InterPro" id="IPR046849">
    <property type="entry name" value="E2_motif"/>
</dbReference>
<dbReference type="Pfam" id="PF13041">
    <property type="entry name" value="PPR_2"/>
    <property type="match status" value="2"/>
</dbReference>
<dbReference type="InterPro" id="IPR046848">
    <property type="entry name" value="E_motif"/>
</dbReference>
<evidence type="ECO:0000259" key="4">
    <source>
        <dbReference type="Pfam" id="PF14432"/>
    </source>
</evidence>
<feature type="repeat" description="PPR" evidence="3">
    <location>
        <begin position="281"/>
        <end position="315"/>
    </location>
</feature>
<comment type="caution">
    <text evidence="5">The sequence shown here is derived from an EMBL/GenBank/DDBJ whole genome shotgun (WGS) entry which is preliminary data.</text>
</comment>
<dbReference type="PANTHER" id="PTHR47926">
    <property type="entry name" value="PENTATRICOPEPTIDE REPEAT-CONTAINING PROTEIN"/>
    <property type="match status" value="1"/>
</dbReference>
<accession>A0AAP0B3E5</accession>
<keyword evidence="2" id="KW-0677">Repeat</keyword>
<dbReference type="Pfam" id="PF14432">
    <property type="entry name" value="DYW_deaminase"/>
    <property type="match status" value="1"/>
</dbReference>
<dbReference type="AlphaFoldDB" id="A0AAP0B3E5"/>
<feature type="repeat" description="PPR" evidence="3">
    <location>
        <begin position="179"/>
        <end position="214"/>
    </location>
</feature>
<dbReference type="Pfam" id="PF20430">
    <property type="entry name" value="Eplus_motif"/>
    <property type="match status" value="1"/>
</dbReference>
<name>A0AAP0B3E5_9ASPA</name>
<keyword evidence="6" id="KW-1185">Reference proteome</keyword>
<comment type="similarity">
    <text evidence="1">Belongs to the PPR family. PCMP-H subfamily.</text>
</comment>
<dbReference type="GO" id="GO:0003729">
    <property type="term" value="F:mRNA binding"/>
    <property type="evidence" value="ECO:0007669"/>
    <property type="project" value="UniProtKB-ARBA"/>
</dbReference>
<dbReference type="FunFam" id="1.25.40.10:FF:000348">
    <property type="entry name" value="Pentatricopeptide repeat-containing protein chloroplastic"/>
    <property type="match status" value="1"/>
</dbReference>
<proteinExistence type="inferred from homology"/>
<dbReference type="PROSITE" id="PS51375">
    <property type="entry name" value="PPR"/>
    <property type="match status" value="4"/>
</dbReference>
<feature type="domain" description="DYW" evidence="4">
    <location>
        <begin position="497"/>
        <end position="589"/>
    </location>
</feature>
<dbReference type="InterPro" id="IPR046960">
    <property type="entry name" value="PPR_At4g14850-like_plant"/>
</dbReference>
<evidence type="ECO:0000256" key="1">
    <source>
        <dbReference type="ARBA" id="ARBA00006643"/>
    </source>
</evidence>
<feature type="repeat" description="PPR" evidence="3">
    <location>
        <begin position="317"/>
        <end position="351"/>
    </location>
</feature>
<evidence type="ECO:0000313" key="5">
    <source>
        <dbReference type="EMBL" id="KAK8926216.1"/>
    </source>
</evidence>
<evidence type="ECO:0000313" key="6">
    <source>
        <dbReference type="Proteomes" id="UP001418222"/>
    </source>
</evidence>
<evidence type="ECO:0000256" key="2">
    <source>
        <dbReference type="ARBA" id="ARBA00022737"/>
    </source>
</evidence>
<evidence type="ECO:0000256" key="3">
    <source>
        <dbReference type="PROSITE-ProRule" id="PRU00708"/>
    </source>
</evidence>
<dbReference type="FunFam" id="1.25.40.10:FF:000690">
    <property type="entry name" value="Pentatricopeptide repeat-containing protein"/>
    <property type="match status" value="1"/>
</dbReference>
<dbReference type="PANTHER" id="PTHR47926:SF463">
    <property type="entry name" value="PENTATRICOPEPTIDE REPEAT-CONTAINING PROTEIN"/>
    <property type="match status" value="1"/>
</dbReference>
<gene>
    <name evidence="5" type="primary">PCMP-H48</name>
    <name evidence="5" type="ORF">KSP39_PZI019015</name>
</gene>
<dbReference type="SUPFAM" id="SSF48452">
    <property type="entry name" value="TPR-like"/>
    <property type="match status" value="1"/>
</dbReference>
<sequence>MLIADPPPSSLIDPNLVAVKLISAAASHGNPRHADLIFSLLPDPNLAAWNSRLKALADNRLYALALARFNSLLLLRPRLLPDEFSFTSILKCCAALAAASSGEASHAFIVAHGIASNLFVANSLVDIFSLRGDVGAARKLFDEMPSRTFVTWSAMISCHAKSGDTCAARHLFDQMPQKNIVVWNAMISGYAQNEKFSDSLKLFRAMLQSRSLRPNPATLVSVLSACAHLGALDSGRWIHSYIDRNAVELTLFLGNALADMYAKCGCIIEARKVFDELHEKDVISWSIIISGLAMFGHAEEAMSAFNEMLLRGTEPPNEITFMGILSACTHSGLVDAGLEYFRLMREEFFIPPTVEHYGCMVDLLSRAGRLNEAEDLIASMTVQPNVIVWGALLGGCRIYKDIERGERVVRRILQLDSEHSGSYVYLSTVYTSVGRLEEAAECRMKMRNKRVMKTPGCSWIEVDHAVYEFFMGDRSNPRSQEIYSRLGELRKKMKLAGYVPNTGVVSHSVGDEEKEDAISMHSEKLALVFGLISTVGGETIRIVKNLRVCDDCHEAFKVISKLEGREIILRDRSRFHQFKHGLCSCNDYW</sequence>
<dbReference type="EMBL" id="JBBWWQ010000016">
    <property type="protein sequence ID" value="KAK8926216.1"/>
    <property type="molecule type" value="Genomic_DNA"/>
</dbReference>
<feature type="repeat" description="PPR" evidence="3">
    <location>
        <begin position="148"/>
        <end position="178"/>
    </location>
</feature>
<dbReference type="Pfam" id="PF20431">
    <property type="entry name" value="E_motif"/>
    <property type="match status" value="1"/>
</dbReference>
<dbReference type="InterPro" id="IPR002885">
    <property type="entry name" value="PPR_rpt"/>
</dbReference>
<reference evidence="5 6" key="1">
    <citation type="journal article" date="2022" name="Nat. Plants">
        <title>Genomes of leafy and leafless Platanthera orchids illuminate the evolution of mycoheterotrophy.</title>
        <authorList>
            <person name="Li M.H."/>
            <person name="Liu K.W."/>
            <person name="Li Z."/>
            <person name="Lu H.C."/>
            <person name="Ye Q.L."/>
            <person name="Zhang D."/>
            <person name="Wang J.Y."/>
            <person name="Li Y.F."/>
            <person name="Zhong Z.M."/>
            <person name="Liu X."/>
            <person name="Yu X."/>
            <person name="Liu D.K."/>
            <person name="Tu X.D."/>
            <person name="Liu B."/>
            <person name="Hao Y."/>
            <person name="Liao X.Y."/>
            <person name="Jiang Y.T."/>
            <person name="Sun W.H."/>
            <person name="Chen J."/>
            <person name="Chen Y.Q."/>
            <person name="Ai Y."/>
            <person name="Zhai J.W."/>
            <person name="Wu S.S."/>
            <person name="Zhou Z."/>
            <person name="Hsiao Y.Y."/>
            <person name="Wu W.L."/>
            <person name="Chen Y.Y."/>
            <person name="Lin Y.F."/>
            <person name="Hsu J.L."/>
            <person name="Li C.Y."/>
            <person name="Wang Z.W."/>
            <person name="Zhao X."/>
            <person name="Zhong W.Y."/>
            <person name="Ma X.K."/>
            <person name="Ma L."/>
            <person name="Huang J."/>
            <person name="Chen G.Z."/>
            <person name="Huang M.Z."/>
            <person name="Huang L."/>
            <person name="Peng D.H."/>
            <person name="Luo Y.B."/>
            <person name="Zou S.Q."/>
            <person name="Chen S.P."/>
            <person name="Lan S."/>
            <person name="Tsai W.C."/>
            <person name="Van de Peer Y."/>
            <person name="Liu Z.J."/>
        </authorList>
    </citation>
    <scope>NUCLEOTIDE SEQUENCE [LARGE SCALE GENOMIC DNA]</scope>
    <source>
        <strain evidence="5">Lor287</strain>
    </source>
</reference>